<keyword evidence="3" id="KW-1185">Reference proteome</keyword>
<accession>A0A830H8P5</accession>
<evidence type="ECO:0000256" key="1">
    <source>
        <dbReference type="SAM" id="MobiDB-lite"/>
    </source>
</evidence>
<evidence type="ECO:0000313" key="3">
    <source>
        <dbReference type="Proteomes" id="UP000660262"/>
    </source>
</evidence>
<sequence>MWQWVPVLTVFNIVRKRVGTPADPATPRVTYEAIAVASTGVERELNDALDLDDGELGFVVRALIQKSNVHHYKGTNPWVVPQIMEDLFIGDGPLADANSEEPDDTRIFTTPDFDELIAGWNREPPAEFESFELLEAWRDDIIDTRTVCAWAMVSRLEAYRGDDDDDDDDYYTDEEEGPDYDGVWLPRDDGRFNY</sequence>
<evidence type="ECO:0000313" key="2">
    <source>
        <dbReference type="EMBL" id="GHP01527.1"/>
    </source>
</evidence>
<dbReference type="Proteomes" id="UP000660262">
    <property type="component" value="Unassembled WGS sequence"/>
</dbReference>
<comment type="caution">
    <text evidence="2">The sequence shown here is derived from an EMBL/GenBank/DDBJ whole genome shotgun (WGS) entry which is preliminary data.</text>
</comment>
<protein>
    <submittedName>
        <fullName evidence="2">Uncharacterized protein</fullName>
    </submittedName>
</protein>
<proteinExistence type="predicted"/>
<dbReference type="AlphaFoldDB" id="A0A830H8P5"/>
<feature type="compositionally biased region" description="Acidic residues" evidence="1">
    <location>
        <begin position="162"/>
        <end position="179"/>
    </location>
</feature>
<gene>
    <name evidence="2" type="ORF">PPROV_000028300</name>
</gene>
<organism evidence="2 3">
    <name type="scientific">Pycnococcus provasolii</name>
    <dbReference type="NCBI Taxonomy" id="41880"/>
    <lineage>
        <taxon>Eukaryota</taxon>
        <taxon>Viridiplantae</taxon>
        <taxon>Chlorophyta</taxon>
        <taxon>Pseudoscourfieldiophyceae</taxon>
        <taxon>Pseudoscourfieldiales</taxon>
        <taxon>Pycnococcaceae</taxon>
        <taxon>Pycnococcus</taxon>
    </lineage>
</organism>
<reference evidence="2" key="1">
    <citation type="submission" date="2020-10" db="EMBL/GenBank/DDBJ databases">
        <title>Unveiling of a novel bifunctional photoreceptor, Dualchrome1, isolated from a cosmopolitan green alga.</title>
        <authorList>
            <person name="Suzuki S."/>
            <person name="Kawachi M."/>
        </authorList>
    </citation>
    <scope>NUCLEOTIDE SEQUENCE</scope>
    <source>
        <strain evidence="2">NIES 2893</strain>
    </source>
</reference>
<feature type="region of interest" description="Disordered" evidence="1">
    <location>
        <begin position="162"/>
        <end position="194"/>
    </location>
</feature>
<name>A0A830H8P5_9CHLO</name>
<dbReference type="EMBL" id="BNJQ01000001">
    <property type="protein sequence ID" value="GHP01527.1"/>
    <property type="molecule type" value="Genomic_DNA"/>
</dbReference>